<dbReference type="Proteomes" id="UP000050940">
    <property type="component" value="Unassembled WGS sequence"/>
</dbReference>
<dbReference type="OrthoDB" id="9156632at2"/>
<comment type="caution">
    <text evidence="2">The sequence shown here is derived from an EMBL/GenBank/DDBJ whole genome shotgun (WGS) entry which is preliminary data.</text>
</comment>
<name>A0A0R0DSG8_9GAMM</name>
<dbReference type="EMBL" id="LDJP01000052">
    <property type="protein sequence ID" value="KRG84502.1"/>
    <property type="molecule type" value="Genomic_DNA"/>
</dbReference>
<dbReference type="SUPFAM" id="SSF47413">
    <property type="entry name" value="lambda repressor-like DNA-binding domains"/>
    <property type="match status" value="1"/>
</dbReference>
<organism evidence="2 3">
    <name type="scientific">Stenotrophomonas daejeonensis</name>
    <dbReference type="NCBI Taxonomy" id="659018"/>
    <lineage>
        <taxon>Bacteria</taxon>
        <taxon>Pseudomonadati</taxon>
        <taxon>Pseudomonadota</taxon>
        <taxon>Gammaproteobacteria</taxon>
        <taxon>Lysobacterales</taxon>
        <taxon>Lysobacteraceae</taxon>
        <taxon>Stenotrophomonas</taxon>
    </lineage>
</organism>
<dbReference type="PROSITE" id="PS50943">
    <property type="entry name" value="HTH_CROC1"/>
    <property type="match status" value="1"/>
</dbReference>
<dbReference type="RefSeq" id="WP_057641005.1">
    <property type="nucleotide sequence ID" value="NZ_LDJP01000052.1"/>
</dbReference>
<feature type="domain" description="HTH cro/C1-type" evidence="1">
    <location>
        <begin position="10"/>
        <end position="64"/>
    </location>
</feature>
<dbReference type="Pfam" id="PF01381">
    <property type="entry name" value="HTH_3"/>
    <property type="match status" value="1"/>
</dbReference>
<reference evidence="2 3" key="1">
    <citation type="submission" date="2015-05" db="EMBL/GenBank/DDBJ databases">
        <title>Genome sequencing and analysis of members of genus Stenotrophomonas.</title>
        <authorList>
            <person name="Patil P.P."/>
            <person name="Midha S."/>
            <person name="Patil P.B."/>
        </authorList>
    </citation>
    <scope>NUCLEOTIDE SEQUENCE [LARGE SCALE GENOMIC DNA]</scope>
    <source>
        <strain evidence="2 3">JCM 16244</strain>
    </source>
</reference>
<dbReference type="GO" id="GO:0003677">
    <property type="term" value="F:DNA binding"/>
    <property type="evidence" value="ECO:0007669"/>
    <property type="project" value="InterPro"/>
</dbReference>
<evidence type="ECO:0000313" key="2">
    <source>
        <dbReference type="EMBL" id="KRG84502.1"/>
    </source>
</evidence>
<dbReference type="PATRIC" id="fig|659018.3.peg.1842"/>
<evidence type="ECO:0000313" key="3">
    <source>
        <dbReference type="Proteomes" id="UP000050940"/>
    </source>
</evidence>
<proteinExistence type="predicted"/>
<gene>
    <name evidence="2" type="ORF">ABB34_09125</name>
</gene>
<dbReference type="Gene3D" id="1.10.260.40">
    <property type="entry name" value="lambda repressor-like DNA-binding domains"/>
    <property type="match status" value="1"/>
</dbReference>
<dbReference type="SMART" id="SM00530">
    <property type="entry name" value="HTH_XRE"/>
    <property type="match status" value="1"/>
</dbReference>
<dbReference type="STRING" id="659018.ABB34_09125"/>
<protein>
    <recommendedName>
        <fullName evidence="1">HTH cro/C1-type domain-containing protein</fullName>
    </recommendedName>
</protein>
<sequence>MAPAALGAAIREQRRSHHLTQSELAGLAGTGVRFVSELERGKPGAEIGKIMDVLAVLGLRLQVVEASP</sequence>
<evidence type="ECO:0000259" key="1">
    <source>
        <dbReference type="PROSITE" id="PS50943"/>
    </source>
</evidence>
<dbReference type="InterPro" id="IPR010982">
    <property type="entry name" value="Lambda_DNA-bd_dom_sf"/>
</dbReference>
<dbReference type="InterPro" id="IPR001387">
    <property type="entry name" value="Cro/C1-type_HTH"/>
</dbReference>
<accession>A0A0R0DSG8</accession>
<keyword evidence="3" id="KW-1185">Reference proteome</keyword>
<dbReference type="AlphaFoldDB" id="A0A0R0DSG8"/>
<dbReference type="CDD" id="cd00093">
    <property type="entry name" value="HTH_XRE"/>
    <property type="match status" value="1"/>
</dbReference>